<dbReference type="Pfam" id="PF01148">
    <property type="entry name" value="CTP_transf_1"/>
    <property type="match status" value="1"/>
</dbReference>
<evidence type="ECO:0000256" key="8">
    <source>
        <dbReference type="ARBA" id="ARBA00022475"/>
    </source>
</evidence>
<feature type="transmembrane region" description="Helical" evidence="24">
    <location>
        <begin position="12"/>
        <end position="36"/>
    </location>
</feature>
<dbReference type="GO" id="GO:0016024">
    <property type="term" value="P:CDP-diacylglycerol biosynthetic process"/>
    <property type="evidence" value="ECO:0007669"/>
    <property type="project" value="TreeGrafter"/>
</dbReference>
<evidence type="ECO:0000256" key="4">
    <source>
        <dbReference type="ARBA" id="ARBA00005189"/>
    </source>
</evidence>
<reference evidence="25" key="1">
    <citation type="submission" date="2020-02" db="EMBL/GenBank/DDBJ databases">
        <authorList>
            <person name="Meier V. D."/>
        </authorList>
    </citation>
    <scope>NUCLEOTIDE SEQUENCE</scope>
    <source>
        <strain evidence="25">AVDCRST_MAG49</strain>
    </source>
</reference>
<keyword evidence="15 24" id="KW-0472">Membrane</keyword>
<keyword evidence="16" id="KW-0594">Phospholipid biosynthesis</keyword>
<feature type="transmembrane region" description="Helical" evidence="24">
    <location>
        <begin position="75"/>
        <end position="94"/>
    </location>
</feature>
<feature type="transmembrane region" description="Helical" evidence="24">
    <location>
        <begin position="106"/>
        <end position="126"/>
    </location>
</feature>
<evidence type="ECO:0000256" key="17">
    <source>
        <dbReference type="ARBA" id="ARBA00023264"/>
    </source>
</evidence>
<keyword evidence="8" id="KW-1003">Cell membrane</keyword>
<evidence type="ECO:0000256" key="9">
    <source>
        <dbReference type="ARBA" id="ARBA00022516"/>
    </source>
</evidence>
<evidence type="ECO:0000256" key="11">
    <source>
        <dbReference type="ARBA" id="ARBA00022692"/>
    </source>
</evidence>
<evidence type="ECO:0000256" key="12">
    <source>
        <dbReference type="ARBA" id="ARBA00022695"/>
    </source>
</evidence>
<evidence type="ECO:0000256" key="18">
    <source>
        <dbReference type="ARBA" id="ARBA00029893"/>
    </source>
</evidence>
<keyword evidence="17" id="KW-1208">Phospholipid metabolism</keyword>
<evidence type="ECO:0000256" key="3">
    <source>
        <dbReference type="ARBA" id="ARBA00005119"/>
    </source>
</evidence>
<dbReference type="EC" id="2.7.7.41" evidence="6"/>
<name>A0A6J4U4E0_9BACT</name>
<evidence type="ECO:0000256" key="20">
    <source>
        <dbReference type="ARBA" id="ARBA00032253"/>
    </source>
</evidence>
<comment type="pathway">
    <text evidence="4">Lipid metabolism.</text>
</comment>
<evidence type="ECO:0000256" key="13">
    <source>
        <dbReference type="ARBA" id="ARBA00022989"/>
    </source>
</evidence>
<dbReference type="GO" id="GO:0004605">
    <property type="term" value="F:phosphatidate cytidylyltransferase activity"/>
    <property type="evidence" value="ECO:0007669"/>
    <property type="project" value="UniProtKB-EC"/>
</dbReference>
<sequence length="293" mass="29579">MRERAISSVGVVLVGLVPALLGGPIFAATMAALCLVGYREFLTMAGLIGTRPIASGYLAVPAFAVVAVAGWDGQGALGVVALAVGLPLAIAVLRTGGQPDGTLVDWALGAAGSLYLGVPVAAAVAMRQTPGELDRAWLADLAEALSFDQAWGTHPRGLAWLLLVVLVTWIGDTGAYLVGRAVGRRPLLPSISPNKTVEGALGGLAGSALVGGIGVAAFGLGVSPLLGAVLGAVLGALGQMGDLAESMMKRQAGVKDSGTFIRGHGGVLDRVDALLIALTAGWYATTMLDRLVR</sequence>
<comment type="pathway">
    <text evidence="3">Phospholipid metabolism; CDP-diacylglycerol biosynthesis; CDP-diacylglycerol from sn-glycerol 3-phosphate: step 3/3.</text>
</comment>
<evidence type="ECO:0000256" key="7">
    <source>
        <dbReference type="ARBA" id="ARBA00019373"/>
    </source>
</evidence>
<evidence type="ECO:0000256" key="23">
    <source>
        <dbReference type="ARBA" id="ARBA00033406"/>
    </source>
</evidence>
<dbReference type="AlphaFoldDB" id="A0A6J4U4E0"/>
<keyword evidence="9" id="KW-0444">Lipid biosynthesis</keyword>
<evidence type="ECO:0000256" key="16">
    <source>
        <dbReference type="ARBA" id="ARBA00023209"/>
    </source>
</evidence>
<evidence type="ECO:0000256" key="14">
    <source>
        <dbReference type="ARBA" id="ARBA00023098"/>
    </source>
</evidence>
<protein>
    <recommendedName>
        <fullName evidence="7">Phosphatidate cytidylyltransferase</fullName>
        <ecNumber evidence="6">2.7.7.41</ecNumber>
    </recommendedName>
    <alternativeName>
        <fullName evidence="20">CDP-DAG synthase</fullName>
    </alternativeName>
    <alternativeName>
        <fullName evidence="22">CDP-DG synthase</fullName>
    </alternativeName>
    <alternativeName>
        <fullName evidence="18">CDP-diacylglycerol synthase</fullName>
    </alternativeName>
    <alternativeName>
        <fullName evidence="21">CDP-diglyceride pyrophosphorylase</fullName>
    </alternativeName>
    <alternativeName>
        <fullName evidence="23">CDP-diglyceride synthase</fullName>
    </alternativeName>
    <alternativeName>
        <fullName evidence="19">CTP:phosphatidate cytidylyltransferase</fullName>
    </alternativeName>
</protein>
<comment type="catalytic activity">
    <reaction evidence="1">
        <text>a 1,2-diacyl-sn-glycero-3-phosphate + CTP + H(+) = a CDP-1,2-diacyl-sn-glycerol + diphosphate</text>
        <dbReference type="Rhea" id="RHEA:16229"/>
        <dbReference type="ChEBI" id="CHEBI:15378"/>
        <dbReference type="ChEBI" id="CHEBI:33019"/>
        <dbReference type="ChEBI" id="CHEBI:37563"/>
        <dbReference type="ChEBI" id="CHEBI:58332"/>
        <dbReference type="ChEBI" id="CHEBI:58608"/>
        <dbReference type="EC" id="2.7.7.41"/>
    </reaction>
</comment>
<keyword evidence="14" id="KW-0443">Lipid metabolism</keyword>
<evidence type="ECO:0000256" key="15">
    <source>
        <dbReference type="ARBA" id="ARBA00023136"/>
    </source>
</evidence>
<evidence type="ECO:0000256" key="10">
    <source>
        <dbReference type="ARBA" id="ARBA00022679"/>
    </source>
</evidence>
<evidence type="ECO:0000256" key="6">
    <source>
        <dbReference type="ARBA" id="ARBA00012487"/>
    </source>
</evidence>
<keyword evidence="11 24" id="KW-0812">Transmembrane</keyword>
<evidence type="ECO:0000313" key="25">
    <source>
        <dbReference type="EMBL" id="CAA9540092.1"/>
    </source>
</evidence>
<dbReference type="PANTHER" id="PTHR46382">
    <property type="entry name" value="PHOSPHATIDATE CYTIDYLYLTRANSFERASE"/>
    <property type="match status" value="1"/>
</dbReference>
<gene>
    <name evidence="25" type="ORF">AVDCRST_MAG49-761</name>
</gene>
<dbReference type="GO" id="GO:0005886">
    <property type="term" value="C:plasma membrane"/>
    <property type="evidence" value="ECO:0007669"/>
    <property type="project" value="UniProtKB-SubCell"/>
</dbReference>
<feature type="transmembrane region" description="Helical" evidence="24">
    <location>
        <begin position="225"/>
        <end position="244"/>
    </location>
</feature>
<evidence type="ECO:0000256" key="22">
    <source>
        <dbReference type="ARBA" id="ARBA00032743"/>
    </source>
</evidence>
<dbReference type="PANTHER" id="PTHR46382:SF1">
    <property type="entry name" value="PHOSPHATIDATE CYTIDYLYLTRANSFERASE"/>
    <property type="match status" value="1"/>
</dbReference>
<feature type="transmembrane region" description="Helical" evidence="24">
    <location>
        <begin position="158"/>
        <end position="178"/>
    </location>
</feature>
<organism evidence="25">
    <name type="scientific">uncultured Thermomicrobiales bacterium</name>
    <dbReference type="NCBI Taxonomy" id="1645740"/>
    <lineage>
        <taxon>Bacteria</taxon>
        <taxon>Pseudomonadati</taxon>
        <taxon>Thermomicrobiota</taxon>
        <taxon>Thermomicrobia</taxon>
        <taxon>Thermomicrobiales</taxon>
        <taxon>environmental samples</taxon>
    </lineage>
</organism>
<evidence type="ECO:0000256" key="2">
    <source>
        <dbReference type="ARBA" id="ARBA00004651"/>
    </source>
</evidence>
<feature type="transmembrane region" description="Helical" evidence="24">
    <location>
        <begin position="48"/>
        <end position="69"/>
    </location>
</feature>
<dbReference type="EMBL" id="CADCWG010000048">
    <property type="protein sequence ID" value="CAA9540092.1"/>
    <property type="molecule type" value="Genomic_DNA"/>
</dbReference>
<evidence type="ECO:0000256" key="5">
    <source>
        <dbReference type="ARBA" id="ARBA00010185"/>
    </source>
</evidence>
<keyword evidence="10 25" id="KW-0808">Transferase</keyword>
<comment type="subcellular location">
    <subcellularLocation>
        <location evidence="2">Cell membrane</location>
        <topology evidence="2">Multi-pass membrane protein</topology>
    </subcellularLocation>
</comment>
<evidence type="ECO:0000256" key="19">
    <source>
        <dbReference type="ARBA" id="ARBA00031825"/>
    </source>
</evidence>
<evidence type="ECO:0000256" key="1">
    <source>
        <dbReference type="ARBA" id="ARBA00001698"/>
    </source>
</evidence>
<evidence type="ECO:0000256" key="24">
    <source>
        <dbReference type="SAM" id="Phobius"/>
    </source>
</evidence>
<evidence type="ECO:0000256" key="21">
    <source>
        <dbReference type="ARBA" id="ARBA00032396"/>
    </source>
</evidence>
<keyword evidence="13 24" id="KW-1133">Transmembrane helix</keyword>
<keyword evidence="12 25" id="KW-0548">Nucleotidyltransferase</keyword>
<comment type="similarity">
    <text evidence="5">Belongs to the CDS family.</text>
</comment>
<accession>A0A6J4U4E0</accession>
<proteinExistence type="inferred from homology"/>